<evidence type="ECO:0000313" key="2">
    <source>
        <dbReference type="Proteomes" id="UP000799539"/>
    </source>
</evidence>
<keyword evidence="2" id="KW-1185">Reference proteome</keyword>
<evidence type="ECO:0000313" key="1">
    <source>
        <dbReference type="EMBL" id="KAF2207142.1"/>
    </source>
</evidence>
<accession>A0A6A6F069</accession>
<name>A0A6A6F069_9PEZI</name>
<dbReference type="EMBL" id="ML992706">
    <property type="protein sequence ID" value="KAF2207142.1"/>
    <property type="molecule type" value="Genomic_DNA"/>
</dbReference>
<dbReference type="AlphaFoldDB" id="A0A6A6F069"/>
<gene>
    <name evidence="1" type="ORF">CERZMDRAFT_88723</name>
</gene>
<sequence length="165" mass="17479">MTSPRSDTTRSTLRWDTTHTTALQPRRPVLLCDFHSCAADCLDAAAAAAAATTGYRGAASFTMFLLQLAAARADDRSSGNSIIYANTSHSSAQLPLLHLGCSHSLATASAGAVCSETRCVKHTTVIRPAVTHRLRQRHGYGFGIMSQDSFYAPRSGPDPPASKSA</sequence>
<organism evidence="1 2">
    <name type="scientific">Cercospora zeae-maydis SCOH1-5</name>
    <dbReference type="NCBI Taxonomy" id="717836"/>
    <lineage>
        <taxon>Eukaryota</taxon>
        <taxon>Fungi</taxon>
        <taxon>Dikarya</taxon>
        <taxon>Ascomycota</taxon>
        <taxon>Pezizomycotina</taxon>
        <taxon>Dothideomycetes</taxon>
        <taxon>Dothideomycetidae</taxon>
        <taxon>Mycosphaerellales</taxon>
        <taxon>Mycosphaerellaceae</taxon>
        <taxon>Cercospora</taxon>
    </lineage>
</organism>
<dbReference type="Proteomes" id="UP000799539">
    <property type="component" value="Unassembled WGS sequence"/>
</dbReference>
<protein>
    <submittedName>
        <fullName evidence="1">Uncharacterized protein</fullName>
    </submittedName>
</protein>
<reference evidence="1" key="1">
    <citation type="journal article" date="2020" name="Stud. Mycol.">
        <title>101 Dothideomycetes genomes: a test case for predicting lifestyles and emergence of pathogens.</title>
        <authorList>
            <person name="Haridas S."/>
            <person name="Albert R."/>
            <person name="Binder M."/>
            <person name="Bloem J."/>
            <person name="Labutti K."/>
            <person name="Salamov A."/>
            <person name="Andreopoulos B."/>
            <person name="Baker S."/>
            <person name="Barry K."/>
            <person name="Bills G."/>
            <person name="Bluhm B."/>
            <person name="Cannon C."/>
            <person name="Castanera R."/>
            <person name="Culley D."/>
            <person name="Daum C."/>
            <person name="Ezra D."/>
            <person name="Gonzalez J."/>
            <person name="Henrissat B."/>
            <person name="Kuo A."/>
            <person name="Liang C."/>
            <person name="Lipzen A."/>
            <person name="Lutzoni F."/>
            <person name="Magnuson J."/>
            <person name="Mondo S."/>
            <person name="Nolan M."/>
            <person name="Ohm R."/>
            <person name="Pangilinan J."/>
            <person name="Park H.-J."/>
            <person name="Ramirez L."/>
            <person name="Alfaro M."/>
            <person name="Sun H."/>
            <person name="Tritt A."/>
            <person name="Yoshinaga Y."/>
            <person name="Zwiers L.-H."/>
            <person name="Turgeon B."/>
            <person name="Goodwin S."/>
            <person name="Spatafora J."/>
            <person name="Crous P."/>
            <person name="Grigoriev I."/>
        </authorList>
    </citation>
    <scope>NUCLEOTIDE SEQUENCE</scope>
    <source>
        <strain evidence="1">SCOH1-5</strain>
    </source>
</reference>
<proteinExistence type="predicted"/>